<keyword evidence="1" id="KW-0175">Coiled coil</keyword>
<dbReference type="PANTHER" id="PTHR42070">
    <property type="entry name" value="FILAMENT ASSOCIATED PROTEIN, PUTATIVE (AFU_ORTHOLOGUE AFUA_8G06630)-RELATED"/>
    <property type="match status" value="1"/>
</dbReference>
<evidence type="ECO:0000256" key="1">
    <source>
        <dbReference type="SAM" id="Coils"/>
    </source>
</evidence>
<evidence type="ECO:0000313" key="3">
    <source>
        <dbReference type="EMBL" id="KAF2672299.1"/>
    </source>
</evidence>
<dbReference type="OrthoDB" id="4505928at2759"/>
<dbReference type="PANTHER" id="PTHR42070:SF1">
    <property type="entry name" value="FILAMENT ASSOCIATED PROTEIN, PUTATIVE (AFU_ORTHOLOGUE AFUA_8G06630)-RELATED"/>
    <property type="match status" value="1"/>
</dbReference>
<dbReference type="EMBL" id="MU004232">
    <property type="protein sequence ID" value="KAF2672299.1"/>
    <property type="molecule type" value="Genomic_DNA"/>
</dbReference>
<dbReference type="AlphaFoldDB" id="A0A6A6UJ94"/>
<evidence type="ECO:0000256" key="2">
    <source>
        <dbReference type="SAM" id="MobiDB-lite"/>
    </source>
</evidence>
<gene>
    <name evidence="3" type="ORF">BT63DRAFT_193238</name>
</gene>
<evidence type="ECO:0008006" key="5">
    <source>
        <dbReference type="Google" id="ProtNLM"/>
    </source>
</evidence>
<dbReference type="Gene3D" id="1.20.5.170">
    <property type="match status" value="1"/>
</dbReference>
<proteinExistence type="predicted"/>
<feature type="compositionally biased region" description="Polar residues" evidence="2">
    <location>
        <begin position="213"/>
        <end position="223"/>
    </location>
</feature>
<feature type="coiled-coil region" evidence="1">
    <location>
        <begin position="53"/>
        <end position="80"/>
    </location>
</feature>
<evidence type="ECO:0000313" key="4">
    <source>
        <dbReference type="Proteomes" id="UP000799302"/>
    </source>
</evidence>
<dbReference type="Proteomes" id="UP000799302">
    <property type="component" value="Unassembled WGS sequence"/>
</dbReference>
<accession>A0A6A6UJ94</accession>
<reference evidence="3" key="1">
    <citation type="journal article" date="2020" name="Stud. Mycol.">
        <title>101 Dothideomycetes genomes: a test case for predicting lifestyles and emergence of pathogens.</title>
        <authorList>
            <person name="Haridas S."/>
            <person name="Albert R."/>
            <person name="Binder M."/>
            <person name="Bloem J."/>
            <person name="Labutti K."/>
            <person name="Salamov A."/>
            <person name="Andreopoulos B."/>
            <person name="Baker S."/>
            <person name="Barry K."/>
            <person name="Bills G."/>
            <person name="Bluhm B."/>
            <person name="Cannon C."/>
            <person name="Castanera R."/>
            <person name="Culley D."/>
            <person name="Daum C."/>
            <person name="Ezra D."/>
            <person name="Gonzalez J."/>
            <person name="Henrissat B."/>
            <person name="Kuo A."/>
            <person name="Liang C."/>
            <person name="Lipzen A."/>
            <person name="Lutzoni F."/>
            <person name="Magnuson J."/>
            <person name="Mondo S."/>
            <person name="Nolan M."/>
            <person name="Ohm R."/>
            <person name="Pangilinan J."/>
            <person name="Park H.-J."/>
            <person name="Ramirez L."/>
            <person name="Alfaro M."/>
            <person name="Sun H."/>
            <person name="Tritt A."/>
            <person name="Yoshinaga Y."/>
            <person name="Zwiers L.-H."/>
            <person name="Turgeon B."/>
            <person name="Goodwin S."/>
            <person name="Spatafora J."/>
            <person name="Crous P."/>
            <person name="Grigoriev I."/>
        </authorList>
    </citation>
    <scope>NUCLEOTIDE SEQUENCE</scope>
    <source>
        <strain evidence="3">CBS 115976</strain>
    </source>
</reference>
<protein>
    <recommendedName>
        <fullName evidence="5">BZIP domain-containing protein</fullName>
    </recommendedName>
</protein>
<feature type="region of interest" description="Disordered" evidence="2">
    <location>
        <begin position="1"/>
        <end position="31"/>
    </location>
</feature>
<keyword evidence="4" id="KW-1185">Reference proteome</keyword>
<name>A0A6A6UJ94_9PEZI</name>
<dbReference type="CDD" id="cd14688">
    <property type="entry name" value="bZIP_YAP"/>
    <property type="match status" value="1"/>
</dbReference>
<feature type="region of interest" description="Disordered" evidence="2">
    <location>
        <begin position="130"/>
        <end position="223"/>
    </location>
</feature>
<organism evidence="3 4">
    <name type="scientific">Microthyrium microscopicum</name>
    <dbReference type="NCBI Taxonomy" id="703497"/>
    <lineage>
        <taxon>Eukaryota</taxon>
        <taxon>Fungi</taxon>
        <taxon>Dikarya</taxon>
        <taxon>Ascomycota</taxon>
        <taxon>Pezizomycotina</taxon>
        <taxon>Dothideomycetes</taxon>
        <taxon>Dothideomycetes incertae sedis</taxon>
        <taxon>Microthyriales</taxon>
        <taxon>Microthyriaceae</taxon>
        <taxon>Microthyrium</taxon>
    </lineage>
</organism>
<sequence>MPNSPDDDSGHQKASNLARIRDNQRRSRQRRKDYIQELEAKAREFDMQGVKASSEMQTAARKVLDENKRLQDEVSRLRNLLLSIGVNETEIDHAAAGTSGASSVHEPALASPTFQQNLSATRESLEALLVTRTDASSSRRQRERDPGTLFRNQASESRLDPRTALLSPTARQIPSLLRTPSNQSEQSGRRNRGVRLARSSRSTSFSDEAEELSSVTSAESAPSASLATAAQEFYGMNPVSYSMSMGASGWHQPTAYPMGYSQTGAMTMPISAYDQPFPTGSHPGSNSAFQSVLSTLAKPDEYHGDLQYYPSVTYPSSSGDMSPWG</sequence>